<evidence type="ECO:0000313" key="2">
    <source>
        <dbReference type="EMBL" id="KAK9301717.1"/>
    </source>
</evidence>
<feature type="region of interest" description="Disordered" evidence="1">
    <location>
        <begin position="1"/>
        <end position="25"/>
    </location>
</feature>
<sequence length="83" mass="9333">MERVGCRKPSGTSIEGNASEERATADEMVGGNLGVPQISTDWHNLYNFKDARIIQKLNLFRSIPRESRKRSVLDCSILELNLV</sequence>
<dbReference type="EMBL" id="JAWNGG020000107">
    <property type="protein sequence ID" value="KAK9301717.1"/>
    <property type="molecule type" value="Genomic_DNA"/>
</dbReference>
<gene>
    <name evidence="2" type="ORF">QLX08_006015</name>
</gene>
<evidence type="ECO:0000313" key="3">
    <source>
        <dbReference type="Proteomes" id="UP001432146"/>
    </source>
</evidence>
<evidence type="ECO:0000256" key="1">
    <source>
        <dbReference type="SAM" id="MobiDB-lite"/>
    </source>
</evidence>
<accession>A0AAW0ZVD1</accession>
<name>A0AAW0ZVD1_9HYME</name>
<reference evidence="2 3" key="1">
    <citation type="submission" date="2024-05" db="EMBL/GenBank/DDBJ databases">
        <title>The nuclear and mitochondrial genome assemblies of Tetragonisca angustula (Apidae: Meliponini), a tiny yet remarkable pollinator in the Neotropics.</title>
        <authorList>
            <person name="Ferrari R."/>
            <person name="Ricardo P.C."/>
            <person name="Dias F.C."/>
            <person name="Araujo N.S."/>
            <person name="Soares D.O."/>
            <person name="Zhou Q.-S."/>
            <person name="Zhu C.-D."/>
            <person name="Coutinho L."/>
            <person name="Airas M.C."/>
            <person name="Batista T.M."/>
        </authorList>
    </citation>
    <scope>NUCLEOTIDE SEQUENCE [LARGE SCALE GENOMIC DNA]</scope>
    <source>
        <strain evidence="2">ASF017062</strain>
        <tissue evidence="2">Abdomen</tissue>
    </source>
</reference>
<comment type="caution">
    <text evidence="2">The sequence shown here is derived from an EMBL/GenBank/DDBJ whole genome shotgun (WGS) entry which is preliminary data.</text>
</comment>
<dbReference type="AlphaFoldDB" id="A0AAW0ZVD1"/>
<dbReference type="Proteomes" id="UP001432146">
    <property type="component" value="Unassembled WGS sequence"/>
</dbReference>
<organism evidence="2 3">
    <name type="scientific">Tetragonisca angustula</name>
    <dbReference type="NCBI Taxonomy" id="166442"/>
    <lineage>
        <taxon>Eukaryota</taxon>
        <taxon>Metazoa</taxon>
        <taxon>Ecdysozoa</taxon>
        <taxon>Arthropoda</taxon>
        <taxon>Hexapoda</taxon>
        <taxon>Insecta</taxon>
        <taxon>Pterygota</taxon>
        <taxon>Neoptera</taxon>
        <taxon>Endopterygota</taxon>
        <taxon>Hymenoptera</taxon>
        <taxon>Apocrita</taxon>
        <taxon>Aculeata</taxon>
        <taxon>Apoidea</taxon>
        <taxon>Anthophila</taxon>
        <taxon>Apidae</taxon>
        <taxon>Tetragonisca</taxon>
    </lineage>
</organism>
<protein>
    <submittedName>
        <fullName evidence="2">Uncharacterized protein</fullName>
    </submittedName>
</protein>
<proteinExistence type="predicted"/>
<keyword evidence="3" id="KW-1185">Reference proteome</keyword>